<feature type="signal peptide" evidence="2">
    <location>
        <begin position="1"/>
        <end position="20"/>
    </location>
</feature>
<evidence type="ECO:0000256" key="1">
    <source>
        <dbReference type="SAM" id="MobiDB-lite"/>
    </source>
</evidence>
<dbReference type="AlphaFoldDB" id="A0A9X0QXU2"/>
<feature type="region of interest" description="Disordered" evidence="1">
    <location>
        <begin position="25"/>
        <end position="44"/>
    </location>
</feature>
<comment type="caution">
    <text evidence="3">The sequence shown here is derived from an EMBL/GenBank/DDBJ whole genome shotgun (WGS) entry which is preliminary data.</text>
</comment>
<dbReference type="InterPro" id="IPR010870">
    <property type="entry name" value="Porin_O/P"/>
</dbReference>
<evidence type="ECO:0000256" key="2">
    <source>
        <dbReference type="SAM" id="SignalP"/>
    </source>
</evidence>
<dbReference type="Gene3D" id="2.40.160.10">
    <property type="entry name" value="Porin"/>
    <property type="match status" value="1"/>
</dbReference>
<gene>
    <name evidence="3" type="ORF">H7965_07975</name>
</gene>
<feature type="chain" id="PRO_5040873383" description="Porin" evidence="2">
    <location>
        <begin position="21"/>
        <end position="443"/>
    </location>
</feature>
<keyword evidence="4" id="KW-1185">Reference proteome</keyword>
<protein>
    <recommendedName>
        <fullName evidence="5">Porin</fullName>
    </recommendedName>
</protein>
<evidence type="ECO:0008006" key="5">
    <source>
        <dbReference type="Google" id="ProtNLM"/>
    </source>
</evidence>
<evidence type="ECO:0000313" key="4">
    <source>
        <dbReference type="Proteomes" id="UP000600101"/>
    </source>
</evidence>
<evidence type="ECO:0000313" key="3">
    <source>
        <dbReference type="EMBL" id="MBC4015263.1"/>
    </source>
</evidence>
<organism evidence="3 4">
    <name type="scientific">Siccirubricoccus deserti</name>
    <dbReference type="NCBI Taxonomy" id="2013562"/>
    <lineage>
        <taxon>Bacteria</taxon>
        <taxon>Pseudomonadati</taxon>
        <taxon>Pseudomonadota</taxon>
        <taxon>Alphaproteobacteria</taxon>
        <taxon>Acetobacterales</taxon>
        <taxon>Roseomonadaceae</taxon>
        <taxon>Siccirubricoccus</taxon>
    </lineage>
</organism>
<reference evidence="3" key="1">
    <citation type="submission" date="2020-08" db="EMBL/GenBank/DDBJ databases">
        <authorList>
            <person name="Hu Y."/>
            <person name="Nguyen S.V."/>
            <person name="Li F."/>
            <person name="Fanning S."/>
        </authorList>
    </citation>
    <scope>NUCLEOTIDE SEQUENCE</scope>
    <source>
        <strain evidence="3">SYSU D8009</strain>
    </source>
</reference>
<keyword evidence="2" id="KW-0732">Signal</keyword>
<dbReference type="SUPFAM" id="SSF56935">
    <property type="entry name" value="Porins"/>
    <property type="match status" value="1"/>
</dbReference>
<dbReference type="RefSeq" id="WP_186770032.1">
    <property type="nucleotide sequence ID" value="NZ_JACOMF010000006.1"/>
</dbReference>
<accession>A0A9X0QXU2</accession>
<dbReference type="InterPro" id="IPR023614">
    <property type="entry name" value="Porin_dom_sf"/>
</dbReference>
<name>A0A9X0QXU2_9PROT</name>
<sequence length="443" mass="47566">MRFFLAATAGLMTLGAGAMAQTAAPQATSPASPSAGQPAAAAQPVFSMRSGRPTLSLADGNFTVQPVVRMDLDFGGYFGQHAYPGGNPPEFMDSSRRGVPDDGINVRRGRLGVQGTYLKDFTYNFTWEFAPGPGSQFDISKNSKIFELQTAWNGLGWGTVRVGAFTLMHTIEYSGSSFETMFLERPTIINLAASLASGDTRLAAGLEARGNRWFAAGYVTGGVLSTQHDDRQRGLVGRAAGMAFNNPDFKLLVGANVATQFHPGAGSTESVRLRDYPELRLEPTRLLDTRAISAGSATAIGPEVSGMLGPVHFAAEYQHIEVDANRGAPDRVFEGWYIAASVPLIGAPRQYNKTRGVFARPRFKDLDPASGNWGWAELAGRYSTATLNDGTVRGGRQGIATIGVNYYPTSRLRASLQYSNGTVRLDGNDRAFQAVAARLAFNW</sequence>
<dbReference type="Pfam" id="PF07396">
    <property type="entry name" value="Porin_O_P"/>
    <property type="match status" value="1"/>
</dbReference>
<dbReference type="EMBL" id="JACOMF010000006">
    <property type="protein sequence ID" value="MBC4015263.1"/>
    <property type="molecule type" value="Genomic_DNA"/>
</dbReference>
<dbReference type="Proteomes" id="UP000600101">
    <property type="component" value="Unassembled WGS sequence"/>
</dbReference>
<proteinExistence type="predicted"/>